<dbReference type="InterPro" id="IPR029063">
    <property type="entry name" value="SAM-dependent_MTases_sf"/>
</dbReference>
<proteinExistence type="inferred from homology"/>
<feature type="region of interest" description="Disordered" evidence="11">
    <location>
        <begin position="1"/>
        <end position="38"/>
    </location>
</feature>
<dbReference type="SUPFAM" id="SSF53335">
    <property type="entry name" value="S-adenosyl-L-methionine-dependent methyltransferases"/>
    <property type="match status" value="1"/>
</dbReference>
<sequence length="285" mass="31688">MNTGQLHGDEAEARDAEPRNTHVGFDKSTAPQNLGVDSVPDTRIDATAAISYWSRLPATDASVLGGHPQISNADLRGSFLFLAKLLRQTPTISSDEVRPQRRFVDCGAGIGRVTRGVLCKLASTIDIVEPVKAFTDQIKGETYVGAIFNVGLEQWNIGDLGIYNVVWNQWCLCQLTDAQVVDYLIRVQAALVPKGWIVVKENLVRHEAEEDAYDDTDNTITRTDRKFRNLFKQAKLEVVHSELQRGMPPGLYRIMMYALQPSAHVEEIAAQRRSKRTAVAQLATQ</sequence>
<protein>
    <recommendedName>
        <fullName evidence="6">Alpha N-terminal protein methyltransferase 1</fullName>
        <ecNumber evidence="5">2.1.1.244</ecNumber>
    </recommendedName>
    <alternativeName>
        <fullName evidence="7">X-Pro-Lys N-terminal protein methyltransferase 1</fullName>
    </alternativeName>
</protein>
<dbReference type="InterPro" id="IPR008576">
    <property type="entry name" value="MeTrfase_NTM1"/>
</dbReference>
<reference evidence="13" key="2">
    <citation type="submission" date="2020-04" db="EMBL/GenBank/DDBJ databases">
        <authorList>
            <consortium name="NCBI Genome Project"/>
        </authorList>
    </citation>
    <scope>NUCLEOTIDE SEQUENCE</scope>
    <source>
        <strain evidence="13">CBS 342.82</strain>
    </source>
</reference>
<evidence type="ECO:0000256" key="7">
    <source>
        <dbReference type="ARBA" id="ARBA00043129"/>
    </source>
</evidence>
<evidence type="ECO:0000313" key="13">
    <source>
        <dbReference type="RefSeq" id="XP_033464696.1"/>
    </source>
</evidence>
<gene>
    <name evidence="13" type="ORF">K489DRAFT_375789</name>
</gene>
<dbReference type="RefSeq" id="XP_033464696.1">
    <property type="nucleotide sequence ID" value="XM_033603760.1"/>
</dbReference>
<reference evidence="13" key="3">
    <citation type="submission" date="2025-08" db="UniProtKB">
        <authorList>
            <consortium name="RefSeq"/>
        </authorList>
    </citation>
    <scope>IDENTIFICATION</scope>
    <source>
        <strain evidence="13">CBS 342.82</strain>
    </source>
</reference>
<organism evidence="13">
    <name type="scientific">Dissoconium aciculare CBS 342.82</name>
    <dbReference type="NCBI Taxonomy" id="1314786"/>
    <lineage>
        <taxon>Eukaryota</taxon>
        <taxon>Fungi</taxon>
        <taxon>Dikarya</taxon>
        <taxon>Ascomycota</taxon>
        <taxon>Pezizomycotina</taxon>
        <taxon>Dothideomycetes</taxon>
        <taxon>Dothideomycetidae</taxon>
        <taxon>Mycosphaerellales</taxon>
        <taxon>Dissoconiaceae</taxon>
        <taxon>Dissoconium</taxon>
    </lineage>
</organism>
<dbReference type="GO" id="GO:0032259">
    <property type="term" value="P:methylation"/>
    <property type="evidence" value="ECO:0007669"/>
    <property type="project" value="UniProtKB-KW"/>
</dbReference>
<comment type="similarity">
    <text evidence="1">Belongs to the methyltransferase superfamily. NTM1 family.</text>
</comment>
<name>A0A6J3MIB4_9PEZI</name>
<dbReference type="PANTHER" id="PTHR12753:SF0">
    <property type="entry name" value="ALPHA N-TERMINAL PROTEIN METHYLTRANSFERASE 1"/>
    <property type="match status" value="1"/>
</dbReference>
<evidence type="ECO:0000313" key="12">
    <source>
        <dbReference type="Proteomes" id="UP000504637"/>
    </source>
</evidence>
<comment type="catalytic activity">
    <reaction evidence="10">
        <text>N-terminal L-alanyl-L-prolyl-L-lysyl-[protein] + 3 S-adenosyl-L-methionine = N-terminal N,N,N-trimethyl-L-alanyl-L-prolyl-L-lysyl-[protein] + 3 S-adenosyl-L-homocysteine + 3 H(+)</text>
        <dbReference type="Rhea" id="RHEA:54712"/>
        <dbReference type="Rhea" id="RHEA-COMP:13785"/>
        <dbReference type="Rhea" id="RHEA-COMP:13971"/>
        <dbReference type="ChEBI" id="CHEBI:15378"/>
        <dbReference type="ChEBI" id="CHEBI:57856"/>
        <dbReference type="ChEBI" id="CHEBI:59789"/>
        <dbReference type="ChEBI" id="CHEBI:138057"/>
        <dbReference type="ChEBI" id="CHEBI:138315"/>
        <dbReference type="EC" id="2.1.1.244"/>
    </reaction>
</comment>
<dbReference type="EC" id="2.1.1.244" evidence="5"/>
<comment type="catalytic activity">
    <reaction evidence="8">
        <text>N-terminal L-seryl-L-prolyl-L-lysyl-[protein] + 3 S-adenosyl-L-methionine = N-terminal N,N,N-trimethyl-L-seryl-L-prolyl-L-lysyl-[protein] + 3 S-adenosyl-L-homocysteine + 3 H(+)</text>
        <dbReference type="Rhea" id="RHEA:54724"/>
        <dbReference type="Rhea" id="RHEA-COMP:13789"/>
        <dbReference type="Rhea" id="RHEA-COMP:13973"/>
        <dbReference type="ChEBI" id="CHEBI:15378"/>
        <dbReference type="ChEBI" id="CHEBI:57856"/>
        <dbReference type="ChEBI" id="CHEBI:59789"/>
        <dbReference type="ChEBI" id="CHEBI:138061"/>
        <dbReference type="ChEBI" id="CHEBI:138317"/>
        <dbReference type="EC" id="2.1.1.244"/>
    </reaction>
</comment>
<dbReference type="PANTHER" id="PTHR12753">
    <property type="entry name" value="AD-003 - RELATED"/>
    <property type="match status" value="1"/>
</dbReference>
<dbReference type="GO" id="GO:0005737">
    <property type="term" value="C:cytoplasm"/>
    <property type="evidence" value="ECO:0007669"/>
    <property type="project" value="TreeGrafter"/>
</dbReference>
<dbReference type="Pfam" id="PF05891">
    <property type="entry name" value="Methyltransf_PK"/>
    <property type="match status" value="1"/>
</dbReference>
<comment type="catalytic activity">
    <reaction evidence="9">
        <text>N-terminal L-prolyl-L-prolyl-L-lysyl-[protein] + 2 S-adenosyl-L-methionine = N-terminal N,N-dimethyl-L-prolyl-L-prolyl-L-lysyl-[protein] + 2 S-adenosyl-L-homocysteine + 2 H(+)</text>
        <dbReference type="Rhea" id="RHEA:54736"/>
        <dbReference type="Rhea" id="RHEA-COMP:13787"/>
        <dbReference type="Rhea" id="RHEA-COMP:13974"/>
        <dbReference type="ChEBI" id="CHEBI:15378"/>
        <dbReference type="ChEBI" id="CHEBI:57856"/>
        <dbReference type="ChEBI" id="CHEBI:59789"/>
        <dbReference type="ChEBI" id="CHEBI:138059"/>
        <dbReference type="ChEBI" id="CHEBI:138318"/>
        <dbReference type="EC" id="2.1.1.244"/>
    </reaction>
</comment>
<feature type="compositionally biased region" description="Basic and acidic residues" evidence="11">
    <location>
        <begin position="7"/>
        <end position="20"/>
    </location>
</feature>
<dbReference type="GeneID" id="54361560"/>
<evidence type="ECO:0000256" key="4">
    <source>
        <dbReference type="ARBA" id="ARBA00022691"/>
    </source>
</evidence>
<dbReference type="GO" id="GO:0071885">
    <property type="term" value="F:N-terminal protein N-methyltransferase activity"/>
    <property type="evidence" value="ECO:0007669"/>
    <property type="project" value="UniProtKB-EC"/>
</dbReference>
<evidence type="ECO:0000256" key="2">
    <source>
        <dbReference type="ARBA" id="ARBA00022603"/>
    </source>
</evidence>
<keyword evidence="3" id="KW-0808">Transferase</keyword>
<evidence type="ECO:0000256" key="3">
    <source>
        <dbReference type="ARBA" id="ARBA00022679"/>
    </source>
</evidence>
<dbReference type="Gene3D" id="3.40.50.150">
    <property type="entry name" value="Vaccinia Virus protein VP39"/>
    <property type="match status" value="1"/>
</dbReference>
<keyword evidence="12" id="KW-1185">Reference proteome</keyword>
<dbReference type="AlphaFoldDB" id="A0A6J3MIB4"/>
<evidence type="ECO:0000256" key="11">
    <source>
        <dbReference type="SAM" id="MobiDB-lite"/>
    </source>
</evidence>
<keyword evidence="4" id="KW-0949">S-adenosyl-L-methionine</keyword>
<evidence type="ECO:0000256" key="8">
    <source>
        <dbReference type="ARBA" id="ARBA00047306"/>
    </source>
</evidence>
<keyword evidence="2" id="KW-0489">Methyltransferase</keyword>
<evidence type="ECO:0000256" key="9">
    <source>
        <dbReference type="ARBA" id="ARBA00047885"/>
    </source>
</evidence>
<evidence type="ECO:0000256" key="10">
    <source>
        <dbReference type="ARBA" id="ARBA00048167"/>
    </source>
</evidence>
<evidence type="ECO:0000256" key="5">
    <source>
        <dbReference type="ARBA" id="ARBA00039112"/>
    </source>
</evidence>
<evidence type="ECO:0000256" key="6">
    <source>
        <dbReference type="ARBA" id="ARBA00039449"/>
    </source>
</evidence>
<evidence type="ECO:0000256" key="1">
    <source>
        <dbReference type="ARBA" id="ARBA00009059"/>
    </source>
</evidence>
<reference evidence="13" key="1">
    <citation type="submission" date="2020-01" db="EMBL/GenBank/DDBJ databases">
        <authorList>
            <consortium name="DOE Joint Genome Institute"/>
            <person name="Haridas S."/>
            <person name="Albert R."/>
            <person name="Binder M."/>
            <person name="Bloem J."/>
            <person name="Labutti K."/>
            <person name="Salamov A."/>
            <person name="Andreopoulos B."/>
            <person name="Baker S.E."/>
            <person name="Barry K."/>
            <person name="Bills G."/>
            <person name="Bluhm B.H."/>
            <person name="Cannon C."/>
            <person name="Castanera R."/>
            <person name="Culley D.E."/>
            <person name="Daum C."/>
            <person name="Ezra D."/>
            <person name="Gonzalez J.B."/>
            <person name="Henrissat B."/>
            <person name="Kuo A."/>
            <person name="Liang C."/>
            <person name="Lipzen A."/>
            <person name="Lutzoni F."/>
            <person name="Magnuson J."/>
            <person name="Mondo S."/>
            <person name="Nolan M."/>
            <person name="Ohm R."/>
            <person name="Pangilinan J."/>
            <person name="Park H.-J."/>
            <person name="Ramirez L."/>
            <person name="Alfaro M."/>
            <person name="Sun H."/>
            <person name="Tritt A."/>
            <person name="Yoshinaga Y."/>
            <person name="Zwiers L.-H."/>
            <person name="Turgeon B.G."/>
            <person name="Goodwin S.B."/>
            <person name="Spatafora J.W."/>
            <person name="Crous P.W."/>
            <person name="Grigoriev I.V."/>
        </authorList>
    </citation>
    <scope>NUCLEOTIDE SEQUENCE</scope>
    <source>
        <strain evidence="13">CBS 342.82</strain>
    </source>
</reference>
<accession>A0A6J3MIB4</accession>
<dbReference type="Proteomes" id="UP000504637">
    <property type="component" value="Unplaced"/>
</dbReference>
<dbReference type="OrthoDB" id="1298661at2759"/>